<reference evidence="2" key="1">
    <citation type="journal article" date="2019" name="Int. J. Syst. Evol. Microbiol.">
        <title>The Global Catalogue of Microorganisms (GCM) 10K type strain sequencing project: providing services to taxonomists for standard genome sequencing and annotation.</title>
        <authorList>
            <consortium name="The Broad Institute Genomics Platform"/>
            <consortium name="The Broad Institute Genome Sequencing Center for Infectious Disease"/>
            <person name="Wu L."/>
            <person name="Ma J."/>
        </authorList>
    </citation>
    <scope>NUCLEOTIDE SEQUENCE [LARGE SCALE GENOMIC DNA]</scope>
    <source>
        <strain evidence="2">JCM 15515</strain>
    </source>
</reference>
<sequence>MENDIDCLNIIYLDDLRCIQIVQDIAIRTSPNAQYLGTSIEQLPGQFHTQH</sequence>
<protein>
    <submittedName>
        <fullName evidence="1">Uncharacterized protein</fullName>
    </submittedName>
</protein>
<comment type="caution">
    <text evidence="1">The sequence shown here is derived from an EMBL/GenBank/DDBJ whole genome shotgun (WGS) entry which is preliminary data.</text>
</comment>
<dbReference type="Proteomes" id="UP001500573">
    <property type="component" value="Unassembled WGS sequence"/>
</dbReference>
<name>A0ABP3VZW4_9BURK</name>
<proteinExistence type="predicted"/>
<accession>A0ABP3VZW4</accession>
<gene>
    <name evidence="1" type="ORF">GCM10009108_01710</name>
</gene>
<organism evidence="1 2">
    <name type="scientific">Castellaniella ginsengisoli</name>
    <dbReference type="NCBI Taxonomy" id="546114"/>
    <lineage>
        <taxon>Bacteria</taxon>
        <taxon>Pseudomonadati</taxon>
        <taxon>Pseudomonadota</taxon>
        <taxon>Betaproteobacteria</taxon>
        <taxon>Burkholderiales</taxon>
        <taxon>Alcaligenaceae</taxon>
        <taxon>Castellaniella</taxon>
    </lineage>
</organism>
<evidence type="ECO:0000313" key="1">
    <source>
        <dbReference type="EMBL" id="GAA0772641.1"/>
    </source>
</evidence>
<keyword evidence="2" id="KW-1185">Reference proteome</keyword>
<evidence type="ECO:0000313" key="2">
    <source>
        <dbReference type="Proteomes" id="UP001500573"/>
    </source>
</evidence>
<dbReference type="EMBL" id="BAAAEX010000003">
    <property type="protein sequence ID" value="GAA0772641.1"/>
    <property type="molecule type" value="Genomic_DNA"/>
</dbReference>